<dbReference type="SUPFAM" id="SSF54814">
    <property type="entry name" value="Prokaryotic type KH domain (KH-domain type II)"/>
    <property type="match status" value="1"/>
</dbReference>
<keyword evidence="12" id="KW-0496">Mitochondrion</keyword>
<keyword evidence="14" id="KW-0472">Membrane</keyword>
<dbReference type="CDD" id="cd03399">
    <property type="entry name" value="SPFH_flotillin"/>
    <property type="match status" value="1"/>
</dbReference>
<keyword evidence="7" id="KW-0699">rRNA-binding</keyword>
<evidence type="ECO:0000256" key="14">
    <source>
        <dbReference type="ARBA" id="ARBA00023136"/>
    </source>
</evidence>
<feature type="region of interest" description="G4" evidence="17">
    <location>
        <begin position="793"/>
        <end position="796"/>
    </location>
</feature>
<dbReference type="PROSITE" id="PS51713">
    <property type="entry name" value="G_ERA"/>
    <property type="match status" value="1"/>
</dbReference>
<sequence length="1038" mass="112791">MGNCHTVGPNEALVVSGGCCGSDEKQYVYGGWAWAWWCITDTQRISLEIMTLQPRCEDVETAEGVAITVTGVAQVKIMTEKELLAVACEQFLGKNVQDVKNVVLQTLEGHLRSILGTLTVEQIYQDRDQFAKLVREVAAPDVGRMGIEILSFTIKDVYDKVDYLSSLGKTQIAAVQRDADIGVAEAERDAGIREAECKKEMLDVKFMADTKIADSKRAFELQKAAFTEEVNIKTAEAQLAYELQSAREQQKIRQEEIEIEVVERKKQIEVEQKEVARMEKELMATVKQPAEAEAYRIQQIAEGEKVKQILLAQAEAEKIRKIGEAEAFVIEAVGKAEAEGLKLKAEALQKYGEAAQLALVLDALPEIAAKVSAPLSKVDEIVILSGENGSTMSDVNRLLAEVPASVRAITGVDLSKALLSSPRCPGQDIIVYSRLSGSRCIRSSPALGRSILSVPRSSSVLGGIPSIPSRGSGSSSALGSLLGIPAEAPPAALGQHPPPVATDKEEQKRLLENRPDQPQNPKVLRVAIIGAPNAGKSTLSNQLLGRKVFPVSKKVHTTRCKAQGVITHGDTQLIILDTPGLTNPLKAKRSSPALGRSILSVPRSSSVLGGIPSIPSRGSGSSSALGSLLGIPAEAPPAALGQHPPPVATDKEEQKRLLENRPDQPQNPKVLRVAIIGAPNAGKSTLSNQLLGRKVFPVSKKVHTTRCKAQGVITHGDTQLIILDTPGLTNPLKAKRHNLEEAMLTDPWDSMKHADLVLVLVDVSDHWTRNSLSKEVLKCLSQFPHIPSVLVLNKVDILKKKFLLLEIATDLTEGVVNGKKLEVKSTLKQDSRSSAKPPFHITRASPPESKVPESPFGQEKNQAQEGSGLDKSCGVGGAGTGEAQGPKHHKPEDLRDAKGWPHFREIFMLAALRGEEVDTLKKYLLMQAKPGPWEFHSEVLTNQSPQEICDNIIREKVLEYLPLEVPYGVTQVTEIWEEGECGELLIMQSLLVPRESHKRMLIGRGGKVISRIAQEAGQDLMNTFLCDVRLKLKVEVKG</sequence>
<dbReference type="FunFam" id="3.30.300.20:FF:000016">
    <property type="entry name" value="GTPase Era, mitochondrial isoform 1"/>
    <property type="match status" value="1"/>
</dbReference>
<dbReference type="InterPro" id="IPR031905">
    <property type="entry name" value="Flotillin_C"/>
</dbReference>
<evidence type="ECO:0000256" key="11">
    <source>
        <dbReference type="ARBA" id="ARBA00022946"/>
    </source>
</evidence>
<keyword evidence="8 17" id="KW-0547">Nucleotide-binding</keyword>
<dbReference type="GO" id="GO:0000028">
    <property type="term" value="P:ribosomal small subunit assembly"/>
    <property type="evidence" value="ECO:0007669"/>
    <property type="project" value="TreeGrafter"/>
</dbReference>
<dbReference type="InterPro" id="IPR036013">
    <property type="entry name" value="Band_7/SPFH_dom_sf"/>
</dbReference>
<dbReference type="InterPro" id="IPR030388">
    <property type="entry name" value="G_ERA_dom"/>
</dbReference>
<dbReference type="SUPFAM" id="SSF117892">
    <property type="entry name" value="Band 7/SPFH domain"/>
    <property type="match status" value="1"/>
</dbReference>
<evidence type="ECO:0000256" key="6">
    <source>
        <dbReference type="ARBA" id="ARBA00022517"/>
    </source>
</evidence>
<dbReference type="PANTHER" id="PTHR42698:SF1">
    <property type="entry name" value="GTPASE ERA, MITOCHONDRIAL"/>
    <property type="match status" value="1"/>
</dbReference>
<dbReference type="GO" id="GO:0043024">
    <property type="term" value="F:ribosomal small subunit binding"/>
    <property type="evidence" value="ECO:0007669"/>
    <property type="project" value="TreeGrafter"/>
</dbReference>
<dbReference type="AlphaFoldDB" id="A0A8K1GTZ2"/>
<dbReference type="InterPro" id="IPR005225">
    <property type="entry name" value="Small_GTP-bd"/>
</dbReference>
<dbReference type="Gene3D" id="3.30.479.30">
    <property type="entry name" value="Band 7 domain"/>
    <property type="match status" value="1"/>
</dbReference>
<dbReference type="InterPro" id="IPR015946">
    <property type="entry name" value="KH_dom-like_a/b"/>
</dbReference>
<dbReference type="NCBIfam" id="TIGR00231">
    <property type="entry name" value="small_GTP"/>
    <property type="match status" value="1"/>
</dbReference>
<dbReference type="InterPro" id="IPR001107">
    <property type="entry name" value="Band_7"/>
</dbReference>
<evidence type="ECO:0000256" key="5">
    <source>
        <dbReference type="ARBA" id="ARBA00019149"/>
    </source>
</evidence>
<dbReference type="Pfam" id="PF01926">
    <property type="entry name" value="MMR_HSR1"/>
    <property type="match status" value="2"/>
</dbReference>
<dbReference type="Gene3D" id="3.40.50.300">
    <property type="entry name" value="P-loop containing nucleotide triphosphate hydrolases"/>
    <property type="match status" value="2"/>
</dbReference>
<accession>A0A8K1GTZ2</accession>
<dbReference type="SUPFAM" id="SSF52540">
    <property type="entry name" value="P-loop containing nucleoside triphosphate hydrolases"/>
    <property type="match status" value="2"/>
</dbReference>
<dbReference type="InterPro" id="IPR009019">
    <property type="entry name" value="KH_sf_prok-type"/>
</dbReference>
<keyword evidence="13 17" id="KW-0342">GTP-binding</keyword>
<comment type="similarity">
    <text evidence="3">Belongs to the band 7/mec-2 family. Flotillin subfamily.</text>
</comment>
<dbReference type="Gene3D" id="3.30.300.20">
    <property type="match status" value="1"/>
</dbReference>
<feature type="region of interest" description="G3" evidence="17">
    <location>
        <begin position="724"/>
        <end position="727"/>
    </location>
</feature>
<evidence type="ECO:0000256" key="8">
    <source>
        <dbReference type="ARBA" id="ARBA00022741"/>
    </source>
</evidence>
<dbReference type="Pfam" id="PF07650">
    <property type="entry name" value="KH_2"/>
    <property type="match status" value="1"/>
</dbReference>
<evidence type="ECO:0000256" key="17">
    <source>
        <dbReference type="PROSITE-ProRule" id="PRU01050"/>
    </source>
</evidence>
<evidence type="ECO:0000256" key="19">
    <source>
        <dbReference type="SAM" id="MobiDB-lite"/>
    </source>
</evidence>
<dbReference type="GO" id="GO:0019843">
    <property type="term" value="F:rRNA binding"/>
    <property type="evidence" value="ECO:0007669"/>
    <property type="project" value="UniProtKB-KW"/>
</dbReference>
<gene>
    <name evidence="21" type="ORF">HGM15179_002761</name>
</gene>
<evidence type="ECO:0000256" key="16">
    <source>
        <dbReference type="ARBA" id="ARBA00030975"/>
    </source>
</evidence>
<dbReference type="InterPro" id="IPR027417">
    <property type="entry name" value="P-loop_NTPase"/>
</dbReference>
<evidence type="ECO:0000256" key="2">
    <source>
        <dbReference type="ARBA" id="ARBA00004637"/>
    </source>
</evidence>
<comment type="function">
    <text evidence="15">Probable GTPase that plays a role in the mitochondrial ribosomal small subunit assembly. Specifically binds the 12S mitochondrial rRNA (12S mt-rRNA) to a 33 nucleotide section delineating the 3' terminal stem-loop region. May act as a chaperone that protects the 12S mt-rRNA on the 28S mitoribosomal subunit during ribosomal small subunit assembly.</text>
</comment>
<dbReference type="InterPro" id="IPR006073">
    <property type="entry name" value="GTP-bd"/>
</dbReference>
<dbReference type="FunFam" id="3.40.50.300:FF:002220">
    <property type="entry name" value="GTPase Era, mitochondrial"/>
    <property type="match status" value="1"/>
</dbReference>
<feature type="region of interest" description="G5" evidence="17">
    <location>
        <begin position="909"/>
        <end position="911"/>
    </location>
</feature>
<dbReference type="GO" id="GO:0005759">
    <property type="term" value="C:mitochondrial matrix"/>
    <property type="evidence" value="ECO:0007669"/>
    <property type="project" value="UniProtKB-SubCell"/>
</dbReference>
<keyword evidence="10" id="KW-0694">RNA-binding</keyword>
<keyword evidence="22" id="KW-1185">Reference proteome</keyword>
<dbReference type="FunFam" id="3.30.479.30:FF:000003">
    <property type="entry name" value="Flotillin 2"/>
    <property type="match status" value="1"/>
</dbReference>
<evidence type="ECO:0000256" key="12">
    <source>
        <dbReference type="ARBA" id="ARBA00023128"/>
    </source>
</evidence>
<feature type="domain" description="Era-type G" evidence="20">
    <location>
        <begin position="669"/>
        <end position="931"/>
    </location>
</feature>
<feature type="region of interest" description="Disordered" evidence="19">
    <location>
        <begin position="487"/>
        <end position="507"/>
    </location>
</feature>
<feature type="coiled-coil region" evidence="18">
    <location>
        <begin position="245"/>
        <end position="288"/>
    </location>
</feature>
<evidence type="ECO:0000256" key="10">
    <source>
        <dbReference type="ARBA" id="ARBA00022884"/>
    </source>
</evidence>
<evidence type="ECO:0000256" key="1">
    <source>
        <dbReference type="ARBA" id="ARBA00004305"/>
    </source>
</evidence>
<proteinExistence type="inferred from homology"/>
<evidence type="ECO:0000313" key="22">
    <source>
        <dbReference type="Proteomes" id="UP000796761"/>
    </source>
</evidence>
<comment type="similarity">
    <text evidence="4 17">Belongs to the TRAFAC class TrmE-Era-EngA-EngB-Septin-like GTPase superfamily. Era GTPase family.</text>
</comment>
<keyword evidence="11" id="KW-0809">Transit peptide</keyword>
<feature type="region of interest" description="Disordered" evidence="19">
    <location>
        <begin position="825"/>
        <end position="896"/>
    </location>
</feature>
<protein>
    <recommendedName>
        <fullName evidence="5">GTPase Era, mitochondrial</fullName>
    </recommendedName>
    <alternativeName>
        <fullName evidence="16">ERA-like protein 1</fullName>
    </alternativeName>
</protein>
<dbReference type="Pfam" id="PF01145">
    <property type="entry name" value="Band_7"/>
    <property type="match status" value="1"/>
</dbReference>
<dbReference type="GO" id="GO:0005743">
    <property type="term" value="C:mitochondrial inner membrane"/>
    <property type="evidence" value="ECO:0007669"/>
    <property type="project" value="UniProtKB-SubCell"/>
</dbReference>
<dbReference type="SMART" id="SM00244">
    <property type="entry name" value="PHB"/>
    <property type="match status" value="1"/>
</dbReference>
<organism evidence="21 22">
    <name type="scientific">Zosterops borbonicus</name>
    <dbReference type="NCBI Taxonomy" id="364589"/>
    <lineage>
        <taxon>Eukaryota</taxon>
        <taxon>Metazoa</taxon>
        <taxon>Chordata</taxon>
        <taxon>Craniata</taxon>
        <taxon>Vertebrata</taxon>
        <taxon>Euteleostomi</taxon>
        <taxon>Archelosauria</taxon>
        <taxon>Archosauria</taxon>
        <taxon>Dinosauria</taxon>
        <taxon>Saurischia</taxon>
        <taxon>Theropoda</taxon>
        <taxon>Coelurosauria</taxon>
        <taxon>Aves</taxon>
        <taxon>Neognathae</taxon>
        <taxon>Neoaves</taxon>
        <taxon>Telluraves</taxon>
        <taxon>Australaves</taxon>
        <taxon>Passeriformes</taxon>
        <taxon>Sylvioidea</taxon>
        <taxon>Zosteropidae</taxon>
        <taxon>Zosterops</taxon>
    </lineage>
</organism>
<dbReference type="Pfam" id="PF15975">
    <property type="entry name" value="Flot"/>
    <property type="match status" value="1"/>
</dbReference>
<evidence type="ECO:0000256" key="9">
    <source>
        <dbReference type="ARBA" id="ARBA00022792"/>
    </source>
</evidence>
<feature type="region of interest" description="Disordered" evidence="19">
    <location>
        <begin position="634"/>
        <end position="654"/>
    </location>
</feature>
<evidence type="ECO:0000256" key="7">
    <source>
        <dbReference type="ARBA" id="ARBA00022730"/>
    </source>
</evidence>
<dbReference type="PANTHER" id="PTHR42698">
    <property type="entry name" value="GTPASE ERA"/>
    <property type="match status" value="1"/>
</dbReference>
<dbReference type="InterPro" id="IPR005662">
    <property type="entry name" value="GTPase_Era-like"/>
</dbReference>
<dbReference type="Proteomes" id="UP000796761">
    <property type="component" value="Unassembled WGS sequence"/>
</dbReference>
<dbReference type="EMBL" id="SWJQ01000049">
    <property type="protein sequence ID" value="TRZ24313.1"/>
    <property type="molecule type" value="Genomic_DNA"/>
</dbReference>
<dbReference type="HAMAP" id="MF_00367">
    <property type="entry name" value="GTPase_Era"/>
    <property type="match status" value="1"/>
</dbReference>
<dbReference type="CDD" id="cd22534">
    <property type="entry name" value="KH-II_Era"/>
    <property type="match status" value="1"/>
</dbReference>
<name>A0A8K1GTZ2_9PASS</name>
<dbReference type="CDD" id="cd04163">
    <property type="entry name" value="Era"/>
    <property type="match status" value="1"/>
</dbReference>
<evidence type="ECO:0000256" key="18">
    <source>
        <dbReference type="SAM" id="Coils"/>
    </source>
</evidence>
<evidence type="ECO:0000256" key="15">
    <source>
        <dbReference type="ARBA" id="ARBA00025227"/>
    </source>
</evidence>
<keyword evidence="9" id="KW-0999">Mitochondrion inner membrane</keyword>
<comment type="subcellular location">
    <subcellularLocation>
        <location evidence="2">Mitochondrion inner membrane</location>
        <topology evidence="2">Peripheral membrane protein</topology>
    </subcellularLocation>
    <subcellularLocation>
        <location evidence="1">Mitochondrion matrix</location>
    </subcellularLocation>
</comment>
<keyword evidence="18" id="KW-0175">Coiled coil</keyword>
<feature type="region of interest" description="G2" evidence="17">
    <location>
        <begin position="703"/>
        <end position="707"/>
    </location>
</feature>
<evidence type="ECO:0000259" key="20">
    <source>
        <dbReference type="PROSITE" id="PS51713"/>
    </source>
</evidence>
<keyword evidence="6" id="KW-0690">Ribosome biogenesis</keyword>
<reference evidence="21" key="1">
    <citation type="submission" date="2019-04" db="EMBL/GenBank/DDBJ databases">
        <title>Genome assembly of Zosterops borbonicus 15179.</title>
        <authorList>
            <person name="Leroy T."/>
            <person name="Anselmetti Y."/>
            <person name="Tilak M.-K."/>
            <person name="Nabholz B."/>
        </authorList>
    </citation>
    <scope>NUCLEOTIDE SEQUENCE</scope>
    <source>
        <strain evidence="21">HGM_15179</strain>
        <tissue evidence="21">Muscle</tissue>
    </source>
</reference>
<evidence type="ECO:0000256" key="4">
    <source>
        <dbReference type="ARBA" id="ARBA00007921"/>
    </source>
</evidence>
<evidence type="ECO:0000313" key="21">
    <source>
        <dbReference type="EMBL" id="TRZ24313.1"/>
    </source>
</evidence>
<feature type="region of interest" description="G1" evidence="17">
    <location>
        <begin position="677"/>
        <end position="684"/>
    </location>
</feature>
<dbReference type="GO" id="GO:0005525">
    <property type="term" value="F:GTP binding"/>
    <property type="evidence" value="ECO:0007669"/>
    <property type="project" value="UniProtKB-UniRule"/>
</dbReference>
<comment type="caution">
    <text evidence="21">The sequence shown here is derived from an EMBL/GenBank/DDBJ whole genome shotgun (WGS) entry which is preliminary data.</text>
</comment>
<evidence type="ECO:0000256" key="13">
    <source>
        <dbReference type="ARBA" id="ARBA00023134"/>
    </source>
</evidence>
<evidence type="ECO:0000256" key="3">
    <source>
        <dbReference type="ARBA" id="ARBA00007161"/>
    </source>
</evidence>
<dbReference type="InterPro" id="IPR004044">
    <property type="entry name" value="KH_dom_type_2"/>
</dbReference>
<dbReference type="OrthoDB" id="8954335at2759"/>